<gene>
    <name evidence="12" type="ORF">IW261DRAFT_1632267</name>
</gene>
<dbReference type="Proteomes" id="UP001175227">
    <property type="component" value="Unassembled WGS sequence"/>
</dbReference>
<keyword evidence="3" id="KW-0460">Magnesium</keyword>
<dbReference type="Pfam" id="PF02801">
    <property type="entry name" value="Ketoacyl-synt_C"/>
    <property type="match status" value="1"/>
</dbReference>
<reference evidence="12" key="1">
    <citation type="submission" date="2023-06" db="EMBL/GenBank/DDBJ databases">
        <authorList>
            <consortium name="Lawrence Berkeley National Laboratory"/>
            <person name="Ahrendt S."/>
            <person name="Sahu N."/>
            <person name="Indic B."/>
            <person name="Wong-Bajracharya J."/>
            <person name="Merenyi Z."/>
            <person name="Ke H.-M."/>
            <person name="Monk M."/>
            <person name="Kocsube S."/>
            <person name="Drula E."/>
            <person name="Lipzen A."/>
            <person name="Balint B."/>
            <person name="Henrissat B."/>
            <person name="Andreopoulos B."/>
            <person name="Martin F.M."/>
            <person name="Harder C.B."/>
            <person name="Rigling D."/>
            <person name="Ford K.L."/>
            <person name="Foster G.D."/>
            <person name="Pangilinan J."/>
            <person name="Papanicolaou A."/>
            <person name="Barry K."/>
            <person name="LaButti K."/>
            <person name="Viragh M."/>
            <person name="Koriabine M."/>
            <person name="Yan M."/>
            <person name="Riley R."/>
            <person name="Champramary S."/>
            <person name="Plett K.L."/>
            <person name="Tsai I.J."/>
            <person name="Slot J."/>
            <person name="Sipos G."/>
            <person name="Plett J."/>
            <person name="Nagy L.G."/>
            <person name="Grigoriev I.V."/>
        </authorList>
    </citation>
    <scope>NUCLEOTIDE SEQUENCE</scope>
    <source>
        <strain evidence="12">ICMP 16352</strain>
    </source>
</reference>
<dbReference type="GO" id="GO:0004316">
    <property type="term" value="F:3-oxoacyl-[acyl-carrier-protein] reductase (NADPH) activity"/>
    <property type="evidence" value="ECO:0007669"/>
    <property type="project" value="UniProtKB-EC"/>
</dbReference>
<keyword evidence="13" id="KW-1185">Reference proteome</keyword>
<feature type="region of interest" description="Disordered" evidence="8">
    <location>
        <begin position="356"/>
        <end position="376"/>
    </location>
</feature>
<feature type="domain" description="4'-phosphopantetheinyl transferase" evidence="10">
    <location>
        <begin position="265"/>
        <end position="342"/>
    </location>
</feature>
<accession>A0AA39P603</accession>
<keyword evidence="4" id="KW-0521">NADP</keyword>
<name>A0AA39P603_9AGAR</name>
<dbReference type="Gene3D" id="3.90.470.20">
    <property type="entry name" value="4'-phosphopantetheinyl transferase domain"/>
    <property type="match status" value="1"/>
</dbReference>
<dbReference type="GO" id="GO:0000287">
    <property type="term" value="F:magnesium ion binding"/>
    <property type="evidence" value="ECO:0007669"/>
    <property type="project" value="InterPro"/>
</dbReference>
<sequence>MTLLIVVFVSLVCNDPTIAPLHRALAIWGLTADDIGVLSIHGTSTKANEENETHMWNTVLQNLGRTAGNAIAIMAQKSLLGHAKGGSAAWQMSGVLDTINTGIVPGNRNSDNIDSRFMHRTFLMFPSKSIQTDGVHAGVMSSFSFGQVGGTALVIHPRYLFGALDPAYYAAYRKQNSIRQLETYKVMSEMMIKNNLVKIKEKPPYTLELEDKVLTNSLARSSADPQTGSYSFSAKQPTQAPIDNSNLKAVTQLLEAKPAQGDFAGIGVDQELISSGPSHNPTFVSRNFTDTEIVYCNAQPSLSSSFAARWVGKEAVFKSLGAAATMKDIEIVNDKATDALVISLYGDAKAKMPRKRSQEVSVSMTRQTDGSLKMRI</sequence>
<feature type="compositionally biased region" description="Polar residues" evidence="8">
    <location>
        <begin position="359"/>
        <end position="370"/>
    </location>
</feature>
<dbReference type="GO" id="GO:0008897">
    <property type="term" value="F:holo-[acyl-carrier-protein] synthase activity"/>
    <property type="evidence" value="ECO:0007669"/>
    <property type="project" value="InterPro"/>
</dbReference>
<evidence type="ECO:0000256" key="7">
    <source>
        <dbReference type="ARBA" id="ARBA00048508"/>
    </source>
</evidence>
<keyword evidence="9" id="KW-0732">Signal</keyword>
<comment type="catalytic activity">
    <reaction evidence="7">
        <text>a (3R)-hydroxyacyl-[ACP] + NADP(+) = a 3-oxoacyl-[ACP] + NADPH + H(+)</text>
        <dbReference type="Rhea" id="RHEA:17397"/>
        <dbReference type="Rhea" id="RHEA-COMP:9916"/>
        <dbReference type="Rhea" id="RHEA-COMP:9945"/>
        <dbReference type="ChEBI" id="CHEBI:15378"/>
        <dbReference type="ChEBI" id="CHEBI:57783"/>
        <dbReference type="ChEBI" id="CHEBI:58349"/>
        <dbReference type="ChEBI" id="CHEBI:78776"/>
        <dbReference type="ChEBI" id="CHEBI:78827"/>
        <dbReference type="EC" id="1.1.1.100"/>
    </reaction>
</comment>
<dbReference type="NCBIfam" id="TIGR00556">
    <property type="entry name" value="pantethn_trn"/>
    <property type="match status" value="1"/>
</dbReference>
<dbReference type="SUPFAM" id="SSF53901">
    <property type="entry name" value="Thiolase-like"/>
    <property type="match status" value="1"/>
</dbReference>
<evidence type="ECO:0000259" key="11">
    <source>
        <dbReference type="Pfam" id="PF02801"/>
    </source>
</evidence>
<evidence type="ECO:0000259" key="10">
    <source>
        <dbReference type="Pfam" id="PF01648"/>
    </source>
</evidence>
<proteinExistence type="predicted"/>
<feature type="signal peptide" evidence="9">
    <location>
        <begin position="1"/>
        <end position="19"/>
    </location>
</feature>
<comment type="catalytic activity">
    <reaction evidence="6">
        <text>acetyl-CoA + n malonyl-CoA + 2n NADPH + 4n H(+) = a long-chain-acyl-CoA + n CoA + n CO2 + 2n NADP(+).</text>
        <dbReference type="EC" id="2.3.1.86"/>
    </reaction>
</comment>
<dbReference type="Pfam" id="PF01648">
    <property type="entry name" value="ACPS"/>
    <property type="match status" value="1"/>
</dbReference>
<dbReference type="Gene3D" id="3.40.47.10">
    <property type="match status" value="1"/>
</dbReference>
<keyword evidence="1" id="KW-0808">Transferase</keyword>
<protein>
    <submittedName>
        <fullName evidence="12">Thiolase-like protein</fullName>
    </submittedName>
</protein>
<feature type="domain" description="Beta-ketoacyl synthase C-terminal" evidence="11">
    <location>
        <begin position="22"/>
        <end position="109"/>
    </location>
</feature>
<evidence type="ECO:0000256" key="4">
    <source>
        <dbReference type="ARBA" id="ARBA00022857"/>
    </source>
</evidence>
<dbReference type="InterPro" id="IPR008278">
    <property type="entry name" value="4-PPantetheinyl_Trfase_dom"/>
</dbReference>
<dbReference type="GO" id="GO:0004321">
    <property type="term" value="F:fatty-acyl-CoA synthase activity"/>
    <property type="evidence" value="ECO:0007669"/>
    <property type="project" value="UniProtKB-EC"/>
</dbReference>
<dbReference type="InterPro" id="IPR004568">
    <property type="entry name" value="Ppantetheine-prot_Trfase_dom"/>
</dbReference>
<dbReference type="AlphaFoldDB" id="A0AA39P603"/>
<evidence type="ECO:0000256" key="2">
    <source>
        <dbReference type="ARBA" id="ARBA00022723"/>
    </source>
</evidence>
<evidence type="ECO:0000313" key="12">
    <source>
        <dbReference type="EMBL" id="KAK0477936.1"/>
    </source>
</evidence>
<comment type="caution">
    <text evidence="12">The sequence shown here is derived from an EMBL/GenBank/DDBJ whole genome shotgun (WGS) entry which is preliminary data.</text>
</comment>
<feature type="chain" id="PRO_5041452544" evidence="9">
    <location>
        <begin position="20"/>
        <end position="376"/>
    </location>
</feature>
<dbReference type="InterPro" id="IPR016039">
    <property type="entry name" value="Thiolase-like"/>
</dbReference>
<dbReference type="InterPro" id="IPR037143">
    <property type="entry name" value="4-PPantetheinyl_Trfase_dom_sf"/>
</dbReference>
<dbReference type="EMBL" id="JAUEPR010000015">
    <property type="protein sequence ID" value="KAK0477936.1"/>
    <property type="molecule type" value="Genomic_DNA"/>
</dbReference>
<evidence type="ECO:0000256" key="5">
    <source>
        <dbReference type="ARBA" id="ARBA00023002"/>
    </source>
</evidence>
<evidence type="ECO:0000256" key="8">
    <source>
        <dbReference type="SAM" id="MobiDB-lite"/>
    </source>
</evidence>
<dbReference type="SUPFAM" id="SSF56214">
    <property type="entry name" value="4'-phosphopantetheinyl transferase"/>
    <property type="match status" value="1"/>
</dbReference>
<evidence type="ECO:0000256" key="9">
    <source>
        <dbReference type="SAM" id="SignalP"/>
    </source>
</evidence>
<evidence type="ECO:0000313" key="13">
    <source>
        <dbReference type="Proteomes" id="UP001175227"/>
    </source>
</evidence>
<keyword evidence="5" id="KW-0560">Oxidoreductase</keyword>
<evidence type="ECO:0000256" key="6">
    <source>
        <dbReference type="ARBA" id="ARBA00048237"/>
    </source>
</evidence>
<evidence type="ECO:0000256" key="1">
    <source>
        <dbReference type="ARBA" id="ARBA00022679"/>
    </source>
</evidence>
<dbReference type="InterPro" id="IPR014031">
    <property type="entry name" value="Ketoacyl_synth_C"/>
</dbReference>
<dbReference type="GO" id="GO:0006633">
    <property type="term" value="P:fatty acid biosynthetic process"/>
    <property type="evidence" value="ECO:0007669"/>
    <property type="project" value="InterPro"/>
</dbReference>
<keyword evidence="2" id="KW-0479">Metal-binding</keyword>
<organism evidence="12 13">
    <name type="scientific">Armillaria novae-zelandiae</name>
    <dbReference type="NCBI Taxonomy" id="153914"/>
    <lineage>
        <taxon>Eukaryota</taxon>
        <taxon>Fungi</taxon>
        <taxon>Dikarya</taxon>
        <taxon>Basidiomycota</taxon>
        <taxon>Agaricomycotina</taxon>
        <taxon>Agaricomycetes</taxon>
        <taxon>Agaricomycetidae</taxon>
        <taxon>Agaricales</taxon>
        <taxon>Marasmiineae</taxon>
        <taxon>Physalacriaceae</taxon>
        <taxon>Armillaria</taxon>
    </lineage>
</organism>
<evidence type="ECO:0000256" key="3">
    <source>
        <dbReference type="ARBA" id="ARBA00022842"/>
    </source>
</evidence>